<evidence type="ECO:0008006" key="2">
    <source>
        <dbReference type="Google" id="ProtNLM"/>
    </source>
</evidence>
<dbReference type="EMBL" id="LC171369">
    <property type="protein sequence ID" value="BBA74247.1"/>
    <property type="molecule type" value="Genomic_DNA"/>
</dbReference>
<reference evidence="1" key="1">
    <citation type="submission" date="2016-07" db="EMBL/GenBank/DDBJ databases">
        <title>Genomics reveals synergistic degradation of pyrene by five bacteria in a mangrove sediment-derived bacterial consortium.</title>
        <authorList>
            <person name="Wanapaisan P."/>
            <person name="Vejarano F."/>
            <person name="Chakraborty J."/>
            <person name="Shintani M."/>
            <person name="Muangchinda C."/>
            <person name="Laothamteep N."/>
            <person name="Suzuki-Minakuchi C."/>
            <person name="Inoue K."/>
            <person name="Nojiri H."/>
            <person name="Pinyakong O."/>
        </authorList>
    </citation>
    <scope>NUCLEOTIDE SEQUENCE</scope>
    <source>
        <strain evidence="1">PW1</strain>
    </source>
</reference>
<name>A0A292GRZ2_9HYPH</name>
<proteinExistence type="predicted"/>
<sequence>MVSAPLDPEDGPDNALVAALRAIPASGEGSFENLVRDLLSRETGQRFTLAKSGPQGGIDARTDADGHANVMAVETKRYGAQTPLPADETRSKLDDAASAHPDLELWILAASREVREPDRSNLIAKGMALGIEVLILDWPDSAELLPGLLMLCAQHDDILRAYVAFTPEIEGVLASARGHVSYDRQSADLHRQLCAPALGYGNARDAVAHHVRGHMASMPAASARIGRYTNLTDPAIIRIDRPELRQAIAGWWDGAGTRLPLALLGSEGMGKTWAALSWWLDRELAGTPLPLTLIVPARFIASASPDEILGSALFQVFGIRDAAWWARRARRWCAAATATRIVLIVDGLNERFDAADWATLASELMLAPWAGAVDLVMTDRNDHWRRVSGGFQGAGIACTEVPVGPFSDSELDQILGRAGMKRDRLDPALVPLMKVPRLCALALRHWQRLSGSGDITPERLVYEDFRDRIYPSLDDQEMRNLIAEIGATVRSAASPDITVLRREIGETLAVESGVASSEATISAIVSGVWFAPIPGEPNRFRVNPDLAPIAMGLALARAVQSLDTAEAVGHRIEAFVDDLRGLQLGVTVIGIAASFATIAPECSEVARRVLLDTWLGSDNFYGNELKRYTRLITEDPAYFLDRTERVWRDREQLHDDRNVHLAGMVNAAEAYPAVMAAFTARATLWLSESFGWRDVVNGTEPEAEVAGPAVAQRVLAWNAVRGDLPPLVLIEPDDDYLSVADTLLCAISYLPRAPFAEALATYAVVVEITREMHYRRDRFEWLLRANCEDAAAAEQAIVAEASRLRAVADPHAGAAADRLLAALASLDPSARPHGERPPRRFGRESSVEATADGTWLWTYSPPDRKSGWGEIALRYATDLADAATDPEARLNGEAEAMLRAAAQDMIATDGDRRFDMVAPLRSVLARWAPDLLNDYLARTTGIDTGRHDISKIIAGWGACWVAHDEAVTNGIASIFRSTLRMPPDQGSDRRTAINASIAALALAEATSAEQLAAFRAMPDGPTWLKSSSDFLKPFSAEDFAALSPVLDPAAEPRLLALWLSLLASGDLSDMPAGYPPVAALLRHESAEVRTAAMRVAQHAPDNALCNILRNGGWTAGDAAGDEAVQGSAALARADPIAGDNRPSEIAPLLLGYLARQWPDEARYVDAFADHVRSRVRSELDPPRQSVGFAHSVDDRRSFDRLVAERSTEIEAWLSPVIARGWVDLGHMLFSSDKAIIELCRALLRVGNPAGAAVWRALIASMNDSSVKSDDLRFMIFDLPLNSVTEPLRGEAMGMVHLDQQLFEVASSLRRQNAQSQLVDMIGAMFGRPTYDCARALVLAGELDSDAATEALWDDRILPAALPRWLEQVRRAARARYDASKRAKHWLTRFVDEEDPVAQFGAFELFMATASRACARWATRTMDAARIRVSRRTHDHWRINVPRINAQLKEDSKSGKDRLAFTRVPKHDQAPWH</sequence>
<organism evidence="1">
    <name type="scientific">Ochrobactrum sp. PW1</name>
    <dbReference type="NCBI Taxonomy" id="1882222"/>
    <lineage>
        <taxon>Bacteria</taxon>
        <taxon>Pseudomonadati</taxon>
        <taxon>Pseudomonadota</taxon>
        <taxon>Alphaproteobacteria</taxon>
        <taxon>Hyphomicrobiales</taxon>
        <taxon>Brucellaceae</taxon>
        <taxon>Brucella/Ochrobactrum group</taxon>
        <taxon>Ochrobactrum</taxon>
    </lineage>
</organism>
<evidence type="ECO:0000313" key="1">
    <source>
        <dbReference type="EMBL" id="BBA74247.1"/>
    </source>
</evidence>
<protein>
    <recommendedName>
        <fullName evidence="2">NACHT domain-containing protein</fullName>
    </recommendedName>
</protein>
<accession>A0A292GRZ2</accession>